<evidence type="ECO:0000256" key="4">
    <source>
        <dbReference type="ARBA" id="ARBA00022741"/>
    </source>
</evidence>
<feature type="binding site" evidence="9">
    <location>
        <position position="288"/>
    </location>
    <ligand>
        <name>ATP</name>
        <dbReference type="ChEBI" id="CHEBI:30616"/>
    </ligand>
</feature>
<keyword evidence="5 9" id="KW-0067">ATP-binding</keyword>
<keyword evidence="8" id="KW-0061">Asparagine biosynthesis</keyword>
<dbReference type="GO" id="GO:0006529">
    <property type="term" value="P:asparagine biosynthetic process"/>
    <property type="evidence" value="ECO:0007669"/>
    <property type="project" value="UniProtKB-KW"/>
</dbReference>
<keyword evidence="12" id="KW-1185">Reference proteome</keyword>
<dbReference type="PIRSF" id="PIRSF001589">
    <property type="entry name" value="Asn_synthetase_glu-h"/>
    <property type="match status" value="1"/>
</dbReference>
<dbReference type="CDD" id="cd00712">
    <property type="entry name" value="AsnB"/>
    <property type="match status" value="1"/>
</dbReference>
<gene>
    <name evidence="11" type="primary">asnB</name>
    <name evidence="11" type="ORF">G3O08_11090</name>
</gene>
<keyword evidence="8" id="KW-0028">Amino-acid biosynthesis</keyword>
<evidence type="ECO:0000256" key="9">
    <source>
        <dbReference type="PIRSR" id="PIRSR001589-2"/>
    </source>
</evidence>
<dbReference type="Proteomes" id="UP000486602">
    <property type="component" value="Unassembled WGS sequence"/>
</dbReference>
<evidence type="ECO:0000256" key="6">
    <source>
        <dbReference type="ARBA" id="ARBA00022962"/>
    </source>
</evidence>
<dbReference type="EC" id="6.3.5.4" evidence="3"/>
<dbReference type="Pfam" id="PF13537">
    <property type="entry name" value="GATase_7"/>
    <property type="match status" value="1"/>
</dbReference>
<dbReference type="Gene3D" id="3.60.20.10">
    <property type="entry name" value="Glutamine Phosphoribosylpyrophosphate, subunit 1, domain 1"/>
    <property type="match status" value="1"/>
</dbReference>
<dbReference type="PANTHER" id="PTHR43284:SF1">
    <property type="entry name" value="ASPARAGINE SYNTHETASE"/>
    <property type="match status" value="1"/>
</dbReference>
<evidence type="ECO:0000256" key="7">
    <source>
        <dbReference type="ARBA" id="ARBA00048741"/>
    </source>
</evidence>
<dbReference type="InterPro" id="IPR006426">
    <property type="entry name" value="Asn_synth_AEB"/>
</dbReference>
<dbReference type="EMBL" id="JAAGVY010000019">
    <property type="protein sequence ID" value="NEN24044.1"/>
    <property type="molecule type" value="Genomic_DNA"/>
</dbReference>
<dbReference type="GO" id="GO:0004066">
    <property type="term" value="F:asparagine synthase (glutamine-hydrolyzing) activity"/>
    <property type="evidence" value="ECO:0007669"/>
    <property type="project" value="UniProtKB-EC"/>
</dbReference>
<evidence type="ECO:0000256" key="8">
    <source>
        <dbReference type="PIRSR" id="PIRSR001589-1"/>
    </source>
</evidence>
<evidence type="ECO:0000313" key="12">
    <source>
        <dbReference type="Proteomes" id="UP000486602"/>
    </source>
</evidence>
<dbReference type="InterPro" id="IPR051786">
    <property type="entry name" value="ASN_synthetase/amidase"/>
</dbReference>
<dbReference type="InterPro" id="IPR029055">
    <property type="entry name" value="Ntn_hydrolases_N"/>
</dbReference>
<comment type="caution">
    <text evidence="11">The sequence shown here is derived from an EMBL/GenBank/DDBJ whole genome shotgun (WGS) entry which is preliminary data.</text>
</comment>
<dbReference type="InterPro" id="IPR014729">
    <property type="entry name" value="Rossmann-like_a/b/a_fold"/>
</dbReference>
<protein>
    <recommendedName>
        <fullName evidence="3">asparagine synthase (glutamine-hydrolyzing)</fullName>
        <ecNumber evidence="3">6.3.5.4</ecNumber>
    </recommendedName>
</protein>
<dbReference type="InterPro" id="IPR001962">
    <property type="entry name" value="Asn_synthase"/>
</dbReference>
<dbReference type="InterPro" id="IPR017932">
    <property type="entry name" value="GATase_2_dom"/>
</dbReference>
<name>A0A7K3WRE1_9FLAO</name>
<evidence type="ECO:0000256" key="5">
    <source>
        <dbReference type="ARBA" id="ARBA00022840"/>
    </source>
</evidence>
<keyword evidence="4 9" id="KW-0547">Nucleotide-binding</keyword>
<dbReference type="CDD" id="cd01991">
    <property type="entry name" value="Asn_synthase_B_C"/>
    <property type="match status" value="1"/>
</dbReference>
<dbReference type="InterPro" id="IPR033738">
    <property type="entry name" value="AsnB_N"/>
</dbReference>
<proteinExistence type="inferred from homology"/>
<evidence type="ECO:0000259" key="10">
    <source>
        <dbReference type="PROSITE" id="PS51278"/>
    </source>
</evidence>
<dbReference type="PROSITE" id="PS51278">
    <property type="entry name" value="GATASE_TYPE_2"/>
    <property type="match status" value="1"/>
</dbReference>
<dbReference type="GO" id="GO:0005524">
    <property type="term" value="F:ATP binding"/>
    <property type="evidence" value="ECO:0007669"/>
    <property type="project" value="UniProtKB-KW"/>
</dbReference>
<dbReference type="SUPFAM" id="SSF56235">
    <property type="entry name" value="N-terminal nucleophile aminohydrolases (Ntn hydrolases)"/>
    <property type="match status" value="1"/>
</dbReference>
<dbReference type="SUPFAM" id="SSF52402">
    <property type="entry name" value="Adenine nucleotide alpha hydrolases-like"/>
    <property type="match status" value="1"/>
</dbReference>
<feature type="domain" description="Glutamine amidotransferase type-2" evidence="10">
    <location>
        <begin position="2"/>
        <end position="211"/>
    </location>
</feature>
<keyword evidence="11" id="KW-0436">Ligase</keyword>
<dbReference type="Pfam" id="PF00733">
    <property type="entry name" value="Asn_synthase"/>
    <property type="match status" value="1"/>
</dbReference>
<evidence type="ECO:0000256" key="3">
    <source>
        <dbReference type="ARBA" id="ARBA00012737"/>
    </source>
</evidence>
<reference evidence="11 12" key="1">
    <citation type="submission" date="2020-02" db="EMBL/GenBank/DDBJ databases">
        <title>Out from the shadows clarifying the taxonomy of the family Cryomorphaceae and related taxa by utilizing the GTDB taxonomic framework.</title>
        <authorList>
            <person name="Bowman J.P."/>
        </authorList>
    </citation>
    <scope>NUCLEOTIDE SEQUENCE [LARGE SCALE GENOMIC DNA]</scope>
    <source>
        <strain evidence="11 12">QSSC 1-22</strain>
    </source>
</reference>
<sequence length="624" mass="69786">MCGINGIYGSLSQSDGQRKIAKMNNALAHRGPDAKGAIQKSMILLGHRRLSIIDLSSAANQPMEDPTGRYTLIFNGEIYNFRKLKESISDYEFKTNCDTEVLLAGLIKWGTSFLSRCNGMFAFAFWDAQKEELILARDRMGIKPLYYARTNEHLIFSSEIRSLLKSEMVQGELNLDVLGEYLRYQTVNGTNTILKGIFMLPAGGVMKMADNEIKLSSFWNPVEHVDHSMTGLSYAETTAVIRQKLDESVQRRLIADVPMGAFLSGGIDSSAIVALASRQKQKLRTFTISFDNSEFSEAKYAQIIADKYDTAHTEINLAPEALLQNLPSAITAMDHPSGDGINTFLVSKAAKEAGITAVLSGLGGDELFAGYPIFKQFYQLRDKGWIMSFPRFSRALAGNVLKMARPGVASSKIKQIITEHYLDLENVYQYSREVSSREINATLSPYGKRGENSVFSLVKQGVGYQTPGYSLPILSRVTYAEIVTYLQAVLLRDSDQMSMAHALEIRVPFLDHELVSAVMAVPDKYKFPTSPKKLLVDAMGDLLPSEIVNRPKMGFTFPWDSWMRNELKDFCGDHLSALGANDAFNAKAISKRWDDFLKGKPQVTWSRLWYLCVLQAWMSENEIN</sequence>
<feature type="binding site" evidence="9">
    <location>
        <position position="98"/>
    </location>
    <ligand>
        <name>L-glutamine</name>
        <dbReference type="ChEBI" id="CHEBI:58359"/>
    </ligand>
</feature>
<comment type="similarity">
    <text evidence="2">Belongs to the asparagine synthetase family.</text>
</comment>
<keyword evidence="6 8" id="KW-0315">Glutamine amidotransferase</keyword>
<dbReference type="AlphaFoldDB" id="A0A7K3WRE1"/>
<dbReference type="NCBIfam" id="TIGR01536">
    <property type="entry name" value="asn_synth_AEB"/>
    <property type="match status" value="1"/>
</dbReference>
<comment type="catalytic activity">
    <reaction evidence="7">
        <text>L-aspartate + L-glutamine + ATP + H2O = L-asparagine + L-glutamate + AMP + diphosphate + H(+)</text>
        <dbReference type="Rhea" id="RHEA:12228"/>
        <dbReference type="ChEBI" id="CHEBI:15377"/>
        <dbReference type="ChEBI" id="CHEBI:15378"/>
        <dbReference type="ChEBI" id="CHEBI:29985"/>
        <dbReference type="ChEBI" id="CHEBI:29991"/>
        <dbReference type="ChEBI" id="CHEBI:30616"/>
        <dbReference type="ChEBI" id="CHEBI:33019"/>
        <dbReference type="ChEBI" id="CHEBI:58048"/>
        <dbReference type="ChEBI" id="CHEBI:58359"/>
        <dbReference type="ChEBI" id="CHEBI:456215"/>
        <dbReference type="EC" id="6.3.5.4"/>
    </reaction>
</comment>
<organism evidence="11 12">
    <name type="scientific">Cryomorpha ignava</name>
    <dbReference type="NCBI Taxonomy" id="101383"/>
    <lineage>
        <taxon>Bacteria</taxon>
        <taxon>Pseudomonadati</taxon>
        <taxon>Bacteroidota</taxon>
        <taxon>Flavobacteriia</taxon>
        <taxon>Flavobacteriales</taxon>
        <taxon>Cryomorphaceae</taxon>
        <taxon>Cryomorpha</taxon>
    </lineage>
</organism>
<feature type="active site" description="For GATase activity" evidence="8">
    <location>
        <position position="2"/>
    </location>
</feature>
<evidence type="ECO:0000313" key="11">
    <source>
        <dbReference type="EMBL" id="NEN24044.1"/>
    </source>
</evidence>
<dbReference type="GO" id="GO:0005829">
    <property type="term" value="C:cytosol"/>
    <property type="evidence" value="ECO:0007669"/>
    <property type="project" value="TreeGrafter"/>
</dbReference>
<comment type="pathway">
    <text evidence="1">Amino-acid biosynthesis; L-asparagine biosynthesis; L-asparagine from L-aspartate (L-Gln route): step 1/1.</text>
</comment>
<accession>A0A7K3WRE1</accession>
<feature type="binding site" evidence="9">
    <location>
        <begin position="360"/>
        <end position="361"/>
    </location>
    <ligand>
        <name>ATP</name>
        <dbReference type="ChEBI" id="CHEBI:30616"/>
    </ligand>
</feature>
<dbReference type="Gene3D" id="3.40.50.620">
    <property type="entry name" value="HUPs"/>
    <property type="match status" value="1"/>
</dbReference>
<evidence type="ECO:0000256" key="2">
    <source>
        <dbReference type="ARBA" id="ARBA00005752"/>
    </source>
</evidence>
<evidence type="ECO:0000256" key="1">
    <source>
        <dbReference type="ARBA" id="ARBA00005187"/>
    </source>
</evidence>
<dbReference type="PANTHER" id="PTHR43284">
    <property type="entry name" value="ASPARAGINE SYNTHETASE (GLUTAMINE-HYDROLYZING)"/>
    <property type="match status" value="1"/>
</dbReference>
<dbReference type="RefSeq" id="WP_163285440.1">
    <property type="nucleotide sequence ID" value="NZ_JAAGVY010000019.1"/>
</dbReference>